<accession>A0ABQ4ZP93</accession>
<name>A0ABQ4ZP93_9ASTR</name>
<reference evidence="3" key="1">
    <citation type="journal article" date="2022" name="Int. J. Mol. Sci.">
        <title>Draft Genome of Tanacetum Coccineum: Genomic Comparison of Closely Related Tanacetum-Family Plants.</title>
        <authorList>
            <person name="Yamashiro T."/>
            <person name="Shiraishi A."/>
            <person name="Nakayama K."/>
            <person name="Satake H."/>
        </authorList>
    </citation>
    <scope>NUCLEOTIDE SEQUENCE</scope>
</reference>
<proteinExistence type="predicted"/>
<keyword evidence="4" id="KW-1185">Reference proteome</keyword>
<dbReference type="PANTHER" id="PTHR11439">
    <property type="entry name" value="GAG-POL-RELATED RETROTRANSPOSON"/>
    <property type="match status" value="1"/>
</dbReference>
<dbReference type="EMBL" id="BQNB010011556">
    <property type="protein sequence ID" value="GJS92083.1"/>
    <property type="molecule type" value="Genomic_DNA"/>
</dbReference>
<dbReference type="PANTHER" id="PTHR11439:SF495">
    <property type="entry name" value="REVERSE TRANSCRIPTASE, RNA-DEPENDENT DNA POLYMERASE-RELATED"/>
    <property type="match status" value="1"/>
</dbReference>
<dbReference type="Proteomes" id="UP001151760">
    <property type="component" value="Unassembled WGS sequence"/>
</dbReference>
<evidence type="ECO:0000313" key="4">
    <source>
        <dbReference type="Proteomes" id="UP001151760"/>
    </source>
</evidence>
<comment type="caution">
    <text evidence="3">The sequence shown here is derived from an EMBL/GenBank/DDBJ whole genome shotgun (WGS) entry which is preliminary data.</text>
</comment>
<dbReference type="InterPro" id="IPR013103">
    <property type="entry name" value="RVT_2"/>
</dbReference>
<feature type="domain" description="Reverse transcriptase Ty1/copia-type" evidence="2">
    <location>
        <begin position="143"/>
        <end position="216"/>
    </location>
</feature>
<feature type="region of interest" description="Disordered" evidence="1">
    <location>
        <begin position="434"/>
        <end position="488"/>
    </location>
</feature>
<dbReference type="Pfam" id="PF07727">
    <property type="entry name" value="RVT_2"/>
    <property type="match status" value="2"/>
</dbReference>
<feature type="compositionally biased region" description="Basic and acidic residues" evidence="1">
    <location>
        <begin position="525"/>
        <end position="540"/>
    </location>
</feature>
<sequence>MSHPELLTSPTVETAVPTVSTPIPTSSKYIPPITLSLPKIISSGGLRYSEPLSLGNVMGDFFGDTTNLPSLTEVEADISNMETDIQVSPTPTLRINKDHPKSQIIGPIDTPVQTRHKAKNVEEQSFIATIHQKTNPDLLQYWVRPIGIKWVLKNKKDERGIVIRNKARLVAQGHTQEEGIDYEEVFAPVARIEAIRLFLAYASYMGFTVYQMDVKNKVYKDRRLCMRLHQSPESLNDDIIFGSSNPKFCREFEALMHDKFKMSAMGELTFFLGLQVLQKNDGIFISQDKYVGDILKKFGYSDVRTAKTPMDKENPWGKDEPGKDVDLHLYISMIGSLMYLTASRPDIMFVVCICARHQVTPKECHLHAVKRIFRYLKGQPLLGLWYPKESPFDLVAYSDSDYDGDNQDRKSTTRGLSIFGTKVDLLAMQKSKALTPGADEPASPLRDDSHGEAFPTATSLDAGQDRENIPKTSAMPHESSPRVTSLGGDEGSLQLKLNELMDFCTKLQSQHSQMAAKIQRRKLALKRDSNKSTDKGSESTREMANVLSSMGAANILASGGLKEVFTTASPPVPHVSLFVPIVAATTSEKDSTTAVITTTTAVTPYTRRTRASRGIEETFISVWESIQYFVPMDSKLESERFKRTDTLLEKKRAKRLKTVEGSEQLSERNKDVKEKDSDGHDKIINLQQWVVLVRQESSVDITSLVVKAPIYDWKIFKDKLREVYQIFRVGQAPKAYPYFEAMLKEFDRDDMFEAPIKSWRLYKSCRVHCLIMEGMIIYMLDDVEYPLPKTTLQKMLDHKCEVSEFDDDLIQMINLIREQIKKE</sequence>
<protein>
    <submittedName>
        <fullName evidence="3">Ribonuclease H-like domain-containing protein</fullName>
    </submittedName>
</protein>
<evidence type="ECO:0000256" key="1">
    <source>
        <dbReference type="SAM" id="MobiDB-lite"/>
    </source>
</evidence>
<evidence type="ECO:0000259" key="2">
    <source>
        <dbReference type="Pfam" id="PF07727"/>
    </source>
</evidence>
<gene>
    <name evidence="3" type="ORF">Tco_0774719</name>
</gene>
<organism evidence="3 4">
    <name type="scientific">Tanacetum coccineum</name>
    <dbReference type="NCBI Taxonomy" id="301880"/>
    <lineage>
        <taxon>Eukaryota</taxon>
        <taxon>Viridiplantae</taxon>
        <taxon>Streptophyta</taxon>
        <taxon>Embryophyta</taxon>
        <taxon>Tracheophyta</taxon>
        <taxon>Spermatophyta</taxon>
        <taxon>Magnoliopsida</taxon>
        <taxon>eudicotyledons</taxon>
        <taxon>Gunneridae</taxon>
        <taxon>Pentapetalae</taxon>
        <taxon>asterids</taxon>
        <taxon>campanulids</taxon>
        <taxon>Asterales</taxon>
        <taxon>Asteraceae</taxon>
        <taxon>Asteroideae</taxon>
        <taxon>Anthemideae</taxon>
        <taxon>Anthemidinae</taxon>
        <taxon>Tanacetum</taxon>
    </lineage>
</organism>
<feature type="region of interest" description="Disordered" evidence="1">
    <location>
        <begin position="520"/>
        <end position="540"/>
    </location>
</feature>
<reference evidence="3" key="2">
    <citation type="submission" date="2022-01" db="EMBL/GenBank/DDBJ databases">
        <authorList>
            <person name="Yamashiro T."/>
            <person name="Shiraishi A."/>
            <person name="Satake H."/>
            <person name="Nakayama K."/>
        </authorList>
    </citation>
    <scope>NUCLEOTIDE SEQUENCE</scope>
</reference>
<feature type="domain" description="Reverse transcriptase Ty1/copia-type" evidence="2">
    <location>
        <begin position="237"/>
        <end position="311"/>
    </location>
</feature>
<evidence type="ECO:0000313" key="3">
    <source>
        <dbReference type="EMBL" id="GJS92083.1"/>
    </source>
</evidence>